<organism evidence="1 2">
    <name type="scientific">Streptomyces achmelvichensis</name>
    <dbReference type="NCBI Taxonomy" id="3134111"/>
    <lineage>
        <taxon>Bacteria</taxon>
        <taxon>Bacillati</taxon>
        <taxon>Actinomycetota</taxon>
        <taxon>Actinomycetes</taxon>
        <taxon>Kitasatosporales</taxon>
        <taxon>Streptomycetaceae</taxon>
        <taxon>Streptomyces</taxon>
    </lineage>
</organism>
<reference evidence="1" key="1">
    <citation type="submission" date="2024-03" db="EMBL/GenBank/DDBJ databases">
        <title>Novel Streptomyces species of biotechnological and ecological value are a feature of Machair soil.</title>
        <authorList>
            <person name="Prole J.R."/>
            <person name="Goodfellow M."/>
            <person name="Allenby N."/>
            <person name="Ward A.C."/>
        </authorList>
    </citation>
    <scope>NUCLEOTIDE SEQUENCE</scope>
    <source>
        <strain evidence="1">MS2.AVA.5</strain>
    </source>
</reference>
<name>A0ACC6PTW9_9ACTN</name>
<dbReference type="EMBL" id="JBBKAJ010000022">
    <property type="protein sequence ID" value="MEJ8634874.1"/>
    <property type="molecule type" value="Genomic_DNA"/>
</dbReference>
<sequence length="146" mass="15558">MNGQGLPFFVYGTLRPGECNHDLFLHGRTAAEEPARLPGAELYDGPGYPYAVESSRTRGASGVVGDLLTAAPGAYADLLTVLDRLEEYVSPGHPRNLYERVALDVLRPDGTAVRAWVYVAAPDVAGRLRAHGTAIPGGDWCARPVG</sequence>
<proteinExistence type="predicted"/>
<evidence type="ECO:0000313" key="1">
    <source>
        <dbReference type="EMBL" id="MEJ8634874.1"/>
    </source>
</evidence>
<protein>
    <submittedName>
        <fullName evidence="1">Gamma-glutamylcyclotransferase family protein</fullName>
    </submittedName>
</protein>
<keyword evidence="2" id="KW-1185">Reference proteome</keyword>
<evidence type="ECO:0000313" key="2">
    <source>
        <dbReference type="Proteomes" id="UP001377168"/>
    </source>
</evidence>
<accession>A0ACC6PTW9</accession>
<comment type="caution">
    <text evidence="1">The sequence shown here is derived from an EMBL/GenBank/DDBJ whole genome shotgun (WGS) entry which is preliminary data.</text>
</comment>
<gene>
    <name evidence="1" type="ORF">WKI67_15910</name>
</gene>
<dbReference type="Proteomes" id="UP001377168">
    <property type="component" value="Unassembled WGS sequence"/>
</dbReference>